<dbReference type="Gene3D" id="1.10.10.10">
    <property type="entry name" value="Winged helix-like DNA-binding domain superfamily/Winged helix DNA-binding domain"/>
    <property type="match status" value="1"/>
</dbReference>
<evidence type="ECO:0000313" key="3">
    <source>
        <dbReference type="Proteomes" id="UP000323876"/>
    </source>
</evidence>
<feature type="domain" description="HTH arsR-type" evidence="1">
    <location>
        <begin position="1"/>
        <end position="95"/>
    </location>
</feature>
<dbReference type="SMART" id="SM00418">
    <property type="entry name" value="HTH_ARSR"/>
    <property type="match status" value="1"/>
</dbReference>
<proteinExistence type="predicted"/>
<dbReference type="PRINTS" id="PR00778">
    <property type="entry name" value="HTHARSR"/>
</dbReference>
<evidence type="ECO:0000313" key="2">
    <source>
        <dbReference type="EMBL" id="KAA8883798.1"/>
    </source>
</evidence>
<dbReference type="OrthoDB" id="3630048at2"/>
<dbReference type="AlphaFoldDB" id="A0A5N0E303"/>
<dbReference type="PANTHER" id="PTHR38600">
    <property type="entry name" value="TRANSCRIPTIONAL REGULATORY PROTEIN"/>
    <property type="match status" value="1"/>
</dbReference>
<dbReference type="PANTHER" id="PTHR38600:SF2">
    <property type="entry name" value="SLL0088 PROTEIN"/>
    <property type="match status" value="1"/>
</dbReference>
<sequence length="110" mass="12000">MKADQPPIGTILLALADPTRRLLLDTLVEEGLASATTLAAHLPVSRQAVAKHLIVLEDAGLVTGRRAGREVLYRISPEPLNESADWLAELAGRWERRLSAIKRAAEEGDR</sequence>
<dbReference type="InterPro" id="IPR036390">
    <property type="entry name" value="WH_DNA-bd_sf"/>
</dbReference>
<dbReference type="InterPro" id="IPR011991">
    <property type="entry name" value="ArsR-like_HTH"/>
</dbReference>
<dbReference type="Pfam" id="PF12840">
    <property type="entry name" value="HTH_20"/>
    <property type="match status" value="1"/>
</dbReference>
<dbReference type="InterPro" id="IPR036388">
    <property type="entry name" value="WH-like_DNA-bd_sf"/>
</dbReference>
<evidence type="ECO:0000259" key="1">
    <source>
        <dbReference type="PROSITE" id="PS50987"/>
    </source>
</evidence>
<dbReference type="InterPro" id="IPR001845">
    <property type="entry name" value="HTH_ArsR_DNA-bd_dom"/>
</dbReference>
<dbReference type="NCBIfam" id="NF033788">
    <property type="entry name" value="HTH_metalloreg"/>
    <property type="match status" value="1"/>
</dbReference>
<organism evidence="2 3">
    <name type="scientific">Nocardia colli</name>
    <dbReference type="NCBI Taxonomy" id="2545717"/>
    <lineage>
        <taxon>Bacteria</taxon>
        <taxon>Bacillati</taxon>
        <taxon>Actinomycetota</taxon>
        <taxon>Actinomycetes</taxon>
        <taxon>Mycobacteriales</taxon>
        <taxon>Nocardiaceae</taxon>
        <taxon>Nocardia</taxon>
    </lineage>
</organism>
<dbReference type="CDD" id="cd00090">
    <property type="entry name" value="HTH_ARSR"/>
    <property type="match status" value="1"/>
</dbReference>
<dbReference type="PROSITE" id="PS50987">
    <property type="entry name" value="HTH_ARSR_2"/>
    <property type="match status" value="1"/>
</dbReference>
<gene>
    <name evidence="2" type="ORF">F3087_37585</name>
</gene>
<name>A0A5N0E303_9NOCA</name>
<keyword evidence="3" id="KW-1185">Reference proteome</keyword>
<dbReference type="EMBL" id="VXLC01000026">
    <property type="protein sequence ID" value="KAA8883798.1"/>
    <property type="molecule type" value="Genomic_DNA"/>
</dbReference>
<protein>
    <submittedName>
        <fullName evidence="2">Winged helix-turn-helix transcriptional regulator</fullName>
    </submittedName>
</protein>
<reference evidence="2 3" key="1">
    <citation type="submission" date="2019-09" db="EMBL/GenBank/DDBJ databases">
        <authorList>
            <person name="Wang X."/>
        </authorList>
    </citation>
    <scope>NUCLEOTIDE SEQUENCE [LARGE SCALE GENOMIC DNA]</scope>
    <source>
        <strain evidence="2 3">CICC 11023</strain>
    </source>
</reference>
<accession>A0A5N0E303</accession>
<dbReference type="SUPFAM" id="SSF46785">
    <property type="entry name" value="Winged helix' DNA-binding domain"/>
    <property type="match status" value="1"/>
</dbReference>
<dbReference type="Proteomes" id="UP000323876">
    <property type="component" value="Unassembled WGS sequence"/>
</dbReference>
<dbReference type="GO" id="GO:0003700">
    <property type="term" value="F:DNA-binding transcription factor activity"/>
    <property type="evidence" value="ECO:0007669"/>
    <property type="project" value="InterPro"/>
</dbReference>
<comment type="caution">
    <text evidence="2">The sequence shown here is derived from an EMBL/GenBank/DDBJ whole genome shotgun (WGS) entry which is preliminary data.</text>
</comment>